<accession>A0AAI9TJN9</accession>
<comment type="caution">
    <text evidence="2">The sequence shown here is derived from an EMBL/GenBank/DDBJ whole genome shotgun (WGS) entry which is preliminary data.</text>
</comment>
<evidence type="ECO:0000313" key="3">
    <source>
        <dbReference type="Proteomes" id="UP001227192"/>
    </source>
</evidence>
<reference evidence="2" key="2">
    <citation type="journal article" date="2016" name="Fungal Biol.">
        <title>Ochratoxin A production by Penicillium thymicola.</title>
        <authorList>
            <person name="Nguyen H.D.T."/>
            <person name="McMullin D.R."/>
            <person name="Ponomareva E."/>
            <person name="Riley R."/>
            <person name="Pomraning K.R."/>
            <person name="Baker S.E."/>
            <person name="Seifert K.A."/>
        </authorList>
    </citation>
    <scope>NUCLEOTIDE SEQUENCE</scope>
    <source>
        <strain evidence="2">DAOM 180753</strain>
    </source>
</reference>
<dbReference type="EMBL" id="LACB01000121">
    <property type="protein sequence ID" value="KAJ9488331.1"/>
    <property type="molecule type" value="Genomic_DNA"/>
</dbReference>
<keyword evidence="3" id="KW-1185">Reference proteome</keyword>
<name>A0AAI9TJN9_PENTH</name>
<keyword evidence="1" id="KW-1133">Transmembrane helix</keyword>
<protein>
    <submittedName>
        <fullName evidence="2">Uncharacterized protein</fullName>
    </submittedName>
</protein>
<evidence type="ECO:0000313" key="2">
    <source>
        <dbReference type="EMBL" id="KAJ9488331.1"/>
    </source>
</evidence>
<gene>
    <name evidence="2" type="ORF">VN97_g4951</name>
</gene>
<evidence type="ECO:0000256" key="1">
    <source>
        <dbReference type="SAM" id="Phobius"/>
    </source>
</evidence>
<reference evidence="2" key="1">
    <citation type="submission" date="2015-06" db="EMBL/GenBank/DDBJ databases">
        <authorList>
            <person name="Nguyen H."/>
        </authorList>
    </citation>
    <scope>NUCLEOTIDE SEQUENCE</scope>
    <source>
        <strain evidence="2">DAOM 180753</strain>
    </source>
</reference>
<dbReference type="AlphaFoldDB" id="A0AAI9TJN9"/>
<keyword evidence="1" id="KW-0812">Transmembrane</keyword>
<proteinExistence type="predicted"/>
<keyword evidence="1" id="KW-0472">Membrane</keyword>
<sequence length="150" mass="16291">MGELQCAFGFISTYDETIFLRQVQMASGQWVVEYSSVTYSTDAYEPSGSQGPGSGLGVGPYHSKGENCHPVLTSLTLVSRLLTHITRTHPRKPHAGELVVGWVTTSESLLLYVFIIILSLFPTDIPLKLMGPPSIAVRAVSTPGYITYAI</sequence>
<feature type="transmembrane region" description="Helical" evidence="1">
    <location>
        <begin position="99"/>
        <end position="121"/>
    </location>
</feature>
<organism evidence="2 3">
    <name type="scientific">Penicillium thymicola</name>
    <dbReference type="NCBI Taxonomy" id="293382"/>
    <lineage>
        <taxon>Eukaryota</taxon>
        <taxon>Fungi</taxon>
        <taxon>Dikarya</taxon>
        <taxon>Ascomycota</taxon>
        <taxon>Pezizomycotina</taxon>
        <taxon>Eurotiomycetes</taxon>
        <taxon>Eurotiomycetidae</taxon>
        <taxon>Eurotiales</taxon>
        <taxon>Aspergillaceae</taxon>
        <taxon>Penicillium</taxon>
    </lineage>
</organism>
<dbReference type="Proteomes" id="UP001227192">
    <property type="component" value="Unassembled WGS sequence"/>
</dbReference>